<organism evidence="1">
    <name type="scientific">Arundo donax</name>
    <name type="common">Giant reed</name>
    <name type="synonym">Donax arundinaceus</name>
    <dbReference type="NCBI Taxonomy" id="35708"/>
    <lineage>
        <taxon>Eukaryota</taxon>
        <taxon>Viridiplantae</taxon>
        <taxon>Streptophyta</taxon>
        <taxon>Embryophyta</taxon>
        <taxon>Tracheophyta</taxon>
        <taxon>Spermatophyta</taxon>
        <taxon>Magnoliopsida</taxon>
        <taxon>Liliopsida</taxon>
        <taxon>Poales</taxon>
        <taxon>Poaceae</taxon>
        <taxon>PACMAD clade</taxon>
        <taxon>Arundinoideae</taxon>
        <taxon>Arundineae</taxon>
        <taxon>Arundo</taxon>
    </lineage>
</organism>
<sequence>MLNVTRYVTRSFEYAIVNDLSNSFHVFLSLLDFTPFQKLHFFFLHLSITQPCDKKSSSEISLLSDHSAE</sequence>
<dbReference type="EMBL" id="GBRH01178474">
    <property type="protein sequence ID" value="JAE19422.1"/>
    <property type="molecule type" value="Transcribed_RNA"/>
</dbReference>
<name>A0A0A9G4I5_ARUDO</name>
<accession>A0A0A9G4I5</accession>
<reference evidence="1" key="2">
    <citation type="journal article" date="2015" name="Data Brief">
        <title>Shoot transcriptome of the giant reed, Arundo donax.</title>
        <authorList>
            <person name="Barrero R.A."/>
            <person name="Guerrero F.D."/>
            <person name="Moolhuijzen P."/>
            <person name="Goolsby J.A."/>
            <person name="Tidwell J."/>
            <person name="Bellgard S.E."/>
            <person name="Bellgard M.I."/>
        </authorList>
    </citation>
    <scope>NUCLEOTIDE SEQUENCE</scope>
    <source>
        <tissue evidence="1">Shoot tissue taken approximately 20 cm above the soil surface</tissue>
    </source>
</reference>
<evidence type="ECO:0000313" key="1">
    <source>
        <dbReference type="EMBL" id="JAE19422.1"/>
    </source>
</evidence>
<reference evidence="1" key="1">
    <citation type="submission" date="2014-09" db="EMBL/GenBank/DDBJ databases">
        <authorList>
            <person name="Magalhaes I.L.F."/>
            <person name="Oliveira U."/>
            <person name="Santos F.R."/>
            <person name="Vidigal T.H.D.A."/>
            <person name="Brescovit A.D."/>
            <person name="Santos A.J."/>
        </authorList>
    </citation>
    <scope>NUCLEOTIDE SEQUENCE</scope>
    <source>
        <tissue evidence="1">Shoot tissue taken approximately 20 cm above the soil surface</tissue>
    </source>
</reference>
<proteinExistence type="predicted"/>
<protein>
    <submittedName>
        <fullName evidence="1">Uncharacterized protein</fullName>
    </submittedName>
</protein>
<dbReference type="AlphaFoldDB" id="A0A0A9G4I5"/>